<dbReference type="Pfam" id="PF24716">
    <property type="entry name" value="WapI"/>
    <property type="match status" value="1"/>
</dbReference>
<protein>
    <submittedName>
        <fullName evidence="1">Uncharacterized protein</fullName>
    </submittedName>
</protein>
<reference evidence="1 2" key="2">
    <citation type="journal article" date="2016" name="Int. J. Syst. Evol. Microbiol.">
        <title>Paenibacillus bovis sp. nov., isolated from raw yak (Bos grunniens) milk.</title>
        <authorList>
            <person name="Gao C."/>
            <person name="Han J."/>
            <person name="Liu Z."/>
            <person name="Xu X."/>
            <person name="Hang F."/>
            <person name="Wu Z."/>
        </authorList>
    </citation>
    <scope>NUCLEOTIDE SEQUENCE [LARGE SCALE GENOMIC DNA]</scope>
    <source>
        <strain evidence="1 2">BD3526</strain>
    </source>
</reference>
<proteinExistence type="predicted"/>
<keyword evidence="2" id="KW-1185">Reference proteome</keyword>
<dbReference type="RefSeq" id="WP_060534235.1">
    <property type="nucleotide sequence ID" value="NZ_CP013023.1"/>
</dbReference>
<evidence type="ECO:0000313" key="1">
    <source>
        <dbReference type="EMBL" id="ANF96411.1"/>
    </source>
</evidence>
<sequence>MILKNSQIQIQLQITGYQYEEAEGFYDDWLMVSLHIQTNNGKVWSQEAPYLMTTELQTMRRWFASLLIEGSSYTTLYFIEPEMEWNYTEQQVLELRLSHAAYPVSIMNNSEAYGEATFAFKLTYADLHPIVSSLDHMLHQFPQRAAR</sequence>
<name>A0A172ZFJ3_9BACL</name>
<dbReference type="OrthoDB" id="67855at2"/>
<organism evidence="1 2">
    <name type="scientific">Paenibacillus bovis</name>
    <dbReference type="NCBI Taxonomy" id="1616788"/>
    <lineage>
        <taxon>Bacteria</taxon>
        <taxon>Bacillati</taxon>
        <taxon>Bacillota</taxon>
        <taxon>Bacilli</taxon>
        <taxon>Bacillales</taxon>
        <taxon>Paenibacillaceae</taxon>
        <taxon>Paenibacillus</taxon>
    </lineage>
</organism>
<gene>
    <name evidence="1" type="ORF">AR543_10610</name>
</gene>
<reference evidence="2" key="1">
    <citation type="submission" date="2015-10" db="EMBL/GenBank/DDBJ databases">
        <title>Genome of Paenibacillus bovis sp. nov.</title>
        <authorList>
            <person name="Wu Z."/>
            <person name="Gao C."/>
            <person name="Liu Z."/>
            <person name="Zheng H."/>
        </authorList>
    </citation>
    <scope>NUCLEOTIDE SEQUENCE [LARGE SCALE GENOMIC DNA]</scope>
    <source>
        <strain evidence="2">BD3526</strain>
    </source>
</reference>
<accession>A0A172ZFJ3</accession>
<dbReference type="KEGG" id="pbv:AR543_10610"/>
<dbReference type="STRING" id="1616788.AR543_10610"/>
<evidence type="ECO:0000313" key="2">
    <source>
        <dbReference type="Proteomes" id="UP000078148"/>
    </source>
</evidence>
<dbReference type="EMBL" id="CP013023">
    <property type="protein sequence ID" value="ANF96411.1"/>
    <property type="molecule type" value="Genomic_DNA"/>
</dbReference>
<dbReference type="InterPro" id="IPR056510">
    <property type="entry name" value="WapI"/>
</dbReference>
<dbReference type="Proteomes" id="UP000078148">
    <property type="component" value="Chromosome"/>
</dbReference>
<dbReference type="AlphaFoldDB" id="A0A172ZFJ3"/>